<gene>
    <name evidence="2" type="ORF">CLV63_104158</name>
</gene>
<dbReference type="Pfam" id="PF00881">
    <property type="entry name" value="Nitroreductase"/>
    <property type="match status" value="1"/>
</dbReference>
<dbReference type="Gene3D" id="3.40.109.10">
    <property type="entry name" value="NADH Oxidase"/>
    <property type="match status" value="1"/>
</dbReference>
<sequence>MTPPGPPQWLPEALADLLRRRVSVRRFAERPLDAAALDRVLWAAQGRLDGGARRTAPSADGLYPLGLAVLARNVDGLGQGCYLQHPFAGLEPVEAGPGPGRRVAEAAVGEQPWLFEAPAIVVVSGDLPAMLEHFADQQDDGRRGERYLAMEAGCAAHNAALYAAALGLGSVLVGGFDDALLSAALEGALEPGHVPLALLAVGHPHTG</sequence>
<dbReference type="InterPro" id="IPR029479">
    <property type="entry name" value="Nitroreductase"/>
</dbReference>
<comment type="caution">
    <text evidence="2">The sequence shown here is derived from an EMBL/GenBank/DDBJ whole genome shotgun (WGS) entry which is preliminary data.</text>
</comment>
<dbReference type="Proteomes" id="UP000240542">
    <property type="component" value="Unassembled WGS sequence"/>
</dbReference>
<keyword evidence="3" id="KW-1185">Reference proteome</keyword>
<reference evidence="2 3" key="1">
    <citation type="submission" date="2018-03" db="EMBL/GenBank/DDBJ databases">
        <title>Genomic Encyclopedia of Archaeal and Bacterial Type Strains, Phase II (KMG-II): from individual species to whole genera.</title>
        <authorList>
            <person name="Goeker M."/>
        </authorList>
    </citation>
    <scope>NUCLEOTIDE SEQUENCE [LARGE SCALE GENOMIC DNA]</scope>
    <source>
        <strain evidence="2 3">DSM 45312</strain>
    </source>
</reference>
<dbReference type="RefSeq" id="WP_106582260.1">
    <property type="nucleotide sequence ID" value="NZ_PYGA01000004.1"/>
</dbReference>
<evidence type="ECO:0000313" key="3">
    <source>
        <dbReference type="Proteomes" id="UP000240542"/>
    </source>
</evidence>
<dbReference type="GO" id="GO:0016491">
    <property type="term" value="F:oxidoreductase activity"/>
    <property type="evidence" value="ECO:0007669"/>
    <property type="project" value="InterPro"/>
</dbReference>
<dbReference type="PANTHER" id="PTHR43745:SF2">
    <property type="entry name" value="NITROREDUCTASE MJ1384-RELATED"/>
    <property type="match status" value="1"/>
</dbReference>
<evidence type="ECO:0000313" key="2">
    <source>
        <dbReference type="EMBL" id="PSK98934.1"/>
    </source>
</evidence>
<organism evidence="2 3">
    <name type="scientific">Murinocardiopsis flavida</name>
    <dbReference type="NCBI Taxonomy" id="645275"/>
    <lineage>
        <taxon>Bacteria</taxon>
        <taxon>Bacillati</taxon>
        <taxon>Actinomycetota</taxon>
        <taxon>Actinomycetes</taxon>
        <taxon>Streptosporangiales</taxon>
        <taxon>Nocardiopsidaceae</taxon>
        <taxon>Murinocardiopsis</taxon>
    </lineage>
</organism>
<evidence type="ECO:0000259" key="1">
    <source>
        <dbReference type="Pfam" id="PF00881"/>
    </source>
</evidence>
<dbReference type="AlphaFoldDB" id="A0A2P8DNY5"/>
<dbReference type="InterPro" id="IPR052544">
    <property type="entry name" value="Bacteriocin_Proc_Enz"/>
</dbReference>
<dbReference type="OrthoDB" id="3723182at2"/>
<name>A0A2P8DNY5_9ACTN</name>
<proteinExistence type="predicted"/>
<accession>A0A2P8DNY5</accession>
<dbReference type="SUPFAM" id="SSF55469">
    <property type="entry name" value="FMN-dependent nitroreductase-like"/>
    <property type="match status" value="1"/>
</dbReference>
<feature type="domain" description="Nitroreductase" evidence="1">
    <location>
        <begin position="18"/>
        <end position="203"/>
    </location>
</feature>
<dbReference type="PANTHER" id="PTHR43745">
    <property type="entry name" value="NITROREDUCTASE MJ1384-RELATED"/>
    <property type="match status" value="1"/>
</dbReference>
<dbReference type="InterPro" id="IPR000415">
    <property type="entry name" value="Nitroreductase-like"/>
</dbReference>
<dbReference type="EMBL" id="PYGA01000004">
    <property type="protein sequence ID" value="PSK98934.1"/>
    <property type="molecule type" value="Genomic_DNA"/>
</dbReference>
<protein>
    <submittedName>
        <fullName evidence="2">SagB-type dehydrogenase family enzyme</fullName>
    </submittedName>
</protein>